<dbReference type="AlphaFoldDB" id="A0ABD5XPS4"/>
<name>A0ABD5XPS4_9EURY</name>
<gene>
    <name evidence="2" type="ORF">ACFQRB_12645</name>
</gene>
<evidence type="ECO:0000313" key="2">
    <source>
        <dbReference type="EMBL" id="MFC7137078.1"/>
    </source>
</evidence>
<reference evidence="2 3" key="1">
    <citation type="journal article" date="2019" name="Int. J. Syst. Evol. Microbiol.">
        <title>The Global Catalogue of Microorganisms (GCM) 10K type strain sequencing project: providing services to taxonomists for standard genome sequencing and annotation.</title>
        <authorList>
            <consortium name="The Broad Institute Genomics Platform"/>
            <consortium name="The Broad Institute Genome Sequencing Center for Infectious Disease"/>
            <person name="Wu L."/>
            <person name="Ma J."/>
        </authorList>
    </citation>
    <scope>NUCLEOTIDE SEQUENCE [LARGE SCALE GENOMIC DNA]</scope>
    <source>
        <strain evidence="2 3">DT92</strain>
    </source>
</reference>
<feature type="compositionally biased region" description="Basic residues" evidence="1">
    <location>
        <begin position="183"/>
        <end position="194"/>
    </location>
</feature>
<keyword evidence="3" id="KW-1185">Reference proteome</keyword>
<sequence length="201" mass="22164">MRGLQARRRGPHRAGVPAGRLDGASRPPPTRRVHHDDRGLLDRYADGPAGCYFNYPSEAILPGLRDQGWTEVGSVPTHYRVQDLERLAGDRLPTDRLGAKGALALGQAGLSLVRGVSSLATGSDADGWTVERHDAVPATTLVDLYRAGVPDEVHVRRDVPFYRWRFANPVGTRRRTSSGPRANRSRVWSRRRPRTTSGRCG</sequence>
<feature type="region of interest" description="Disordered" evidence="1">
    <location>
        <begin position="172"/>
        <end position="201"/>
    </location>
</feature>
<accession>A0ABD5XPS4</accession>
<evidence type="ECO:0000313" key="3">
    <source>
        <dbReference type="Proteomes" id="UP001596368"/>
    </source>
</evidence>
<organism evidence="2 3">
    <name type="scientific">Halobaculum litoreum</name>
    <dbReference type="NCBI Taxonomy" id="3031998"/>
    <lineage>
        <taxon>Archaea</taxon>
        <taxon>Methanobacteriati</taxon>
        <taxon>Methanobacteriota</taxon>
        <taxon>Stenosarchaea group</taxon>
        <taxon>Halobacteria</taxon>
        <taxon>Halobacteriales</taxon>
        <taxon>Haloferacaceae</taxon>
        <taxon>Halobaculum</taxon>
    </lineage>
</organism>
<feature type="compositionally biased region" description="Basic residues" evidence="1">
    <location>
        <begin position="1"/>
        <end position="12"/>
    </location>
</feature>
<protein>
    <submittedName>
        <fullName evidence="2">Uncharacterized protein</fullName>
    </submittedName>
</protein>
<dbReference type="EMBL" id="JBHSZG010000001">
    <property type="protein sequence ID" value="MFC7137078.1"/>
    <property type="molecule type" value="Genomic_DNA"/>
</dbReference>
<feature type="region of interest" description="Disordered" evidence="1">
    <location>
        <begin position="1"/>
        <end position="38"/>
    </location>
</feature>
<proteinExistence type="predicted"/>
<comment type="caution">
    <text evidence="2">The sequence shown here is derived from an EMBL/GenBank/DDBJ whole genome shotgun (WGS) entry which is preliminary data.</text>
</comment>
<dbReference type="Proteomes" id="UP001596368">
    <property type="component" value="Unassembled WGS sequence"/>
</dbReference>
<evidence type="ECO:0000256" key="1">
    <source>
        <dbReference type="SAM" id="MobiDB-lite"/>
    </source>
</evidence>